<dbReference type="Proteomes" id="UP000515275">
    <property type="component" value="Chromosome"/>
</dbReference>
<dbReference type="SUPFAM" id="SSF52540">
    <property type="entry name" value="P-loop containing nucleoside triphosphate hydrolases"/>
    <property type="match status" value="2"/>
</dbReference>
<accession>A0A7G7YPV0</accession>
<dbReference type="PANTHER" id="PTHR43553">
    <property type="entry name" value="HEAVY METAL TRANSPORTER"/>
    <property type="match status" value="1"/>
</dbReference>
<dbReference type="EMBL" id="CP046883">
    <property type="protein sequence ID" value="QNH96520.1"/>
    <property type="molecule type" value="Genomic_DNA"/>
</dbReference>
<dbReference type="GO" id="GO:0043190">
    <property type="term" value="C:ATP-binding cassette (ABC) transporter complex"/>
    <property type="evidence" value="ECO:0007669"/>
    <property type="project" value="TreeGrafter"/>
</dbReference>
<dbReference type="GO" id="GO:0042626">
    <property type="term" value="F:ATPase-coupled transmembrane transporter activity"/>
    <property type="evidence" value="ECO:0007669"/>
    <property type="project" value="TreeGrafter"/>
</dbReference>
<dbReference type="RefSeq" id="WP_185770271.1">
    <property type="nucleotide sequence ID" value="NZ_CP046883.1"/>
</dbReference>
<evidence type="ECO:0000256" key="2">
    <source>
        <dbReference type="ARBA" id="ARBA00022448"/>
    </source>
</evidence>
<keyword evidence="2" id="KW-0813">Transport</keyword>
<reference evidence="5 6" key="1">
    <citation type="submission" date="2019-12" db="EMBL/GenBank/DDBJ databases">
        <title>Corynebacterium sp. nov., isolated from feces of the Anser Albifrons in China.</title>
        <authorList>
            <person name="Liu Q."/>
        </authorList>
    </citation>
    <scope>NUCLEOTIDE SEQUENCE [LARGE SCALE GENOMIC DNA]</scope>
    <source>
        <strain evidence="5 6">23H37-10</strain>
    </source>
</reference>
<evidence type="ECO:0000256" key="1">
    <source>
        <dbReference type="ARBA" id="ARBA00005417"/>
    </source>
</evidence>
<keyword evidence="6" id="KW-1185">Reference proteome</keyword>
<proteinExistence type="inferred from homology"/>
<dbReference type="InterPro" id="IPR017871">
    <property type="entry name" value="ABC_transporter-like_CS"/>
</dbReference>
<comment type="similarity">
    <text evidence="1">Belongs to the ABC transporter superfamily.</text>
</comment>
<dbReference type="InterPro" id="IPR015856">
    <property type="entry name" value="ABC_transpr_CbiO/EcfA_su"/>
</dbReference>
<evidence type="ECO:0000256" key="3">
    <source>
        <dbReference type="ARBA" id="ARBA00022741"/>
    </source>
</evidence>
<dbReference type="KEGG" id="cans:GP473_07490"/>
<keyword evidence="3" id="KW-0547">Nucleotide-binding</keyword>
<dbReference type="InterPro" id="IPR003593">
    <property type="entry name" value="AAA+_ATPase"/>
</dbReference>
<evidence type="ECO:0000256" key="4">
    <source>
        <dbReference type="ARBA" id="ARBA00022840"/>
    </source>
</evidence>
<dbReference type="PANTHER" id="PTHR43553:SF24">
    <property type="entry name" value="ENERGY-COUPLING FACTOR TRANSPORTER ATP-BINDING PROTEIN ECFA1"/>
    <property type="match status" value="1"/>
</dbReference>
<dbReference type="GO" id="GO:0016887">
    <property type="term" value="F:ATP hydrolysis activity"/>
    <property type="evidence" value="ECO:0007669"/>
    <property type="project" value="InterPro"/>
</dbReference>
<dbReference type="PROSITE" id="PS50893">
    <property type="entry name" value="ABC_TRANSPORTER_2"/>
    <property type="match status" value="2"/>
</dbReference>
<dbReference type="InterPro" id="IPR027417">
    <property type="entry name" value="P-loop_NTPase"/>
</dbReference>
<dbReference type="InterPro" id="IPR050095">
    <property type="entry name" value="ECF_ABC_transporter_ATP-bd"/>
</dbReference>
<dbReference type="AlphaFoldDB" id="A0A7G7YPV0"/>
<dbReference type="Pfam" id="PF00005">
    <property type="entry name" value="ABC_tran"/>
    <property type="match status" value="2"/>
</dbReference>
<protein>
    <submittedName>
        <fullName evidence="5">ATP-binding cassette domain-containing protein</fullName>
    </submittedName>
</protein>
<dbReference type="Gene3D" id="3.40.50.300">
    <property type="entry name" value="P-loop containing nucleotide triphosphate hydrolases"/>
    <property type="match status" value="2"/>
</dbReference>
<evidence type="ECO:0000313" key="6">
    <source>
        <dbReference type="Proteomes" id="UP000515275"/>
    </source>
</evidence>
<dbReference type="InterPro" id="IPR003439">
    <property type="entry name" value="ABC_transporter-like_ATP-bd"/>
</dbReference>
<sequence>MAGRITARGFGWRHSGRKDPVFSGLDLDIEPGERVLLLGASGSGKSTLLAGIAGVLGDEEDGIRVGTITVDTRVGMVLQDPDSQVIAHTVGDDVVFGCENFCVPREQMWERARRAIEVVGLNLPFEHPTRALSGGQKQRLALAGVLAMEPGVIVLDEPTANLDPHGVIEVRDAVLRAVEATGATLVVVEHRTEIWLDHVDRVLLMGTDDTGRSGRILADGAPSEILSAHADQLVAAGVWVPTVPLSLPSLSSSSESSLPSYADLSSFPRPAGSVSARAGVSFTDSMLSYPPSHPTSPHLIEAHDLSVGWSKNQPIQQSLDISLSAGSTVLTGRNGTGKSTLALTLGGLLPALAGEVDASGLSGRTVKKNPYSWRSTTLIRHIGYVFQDPEHQFAARTVRDELLIGPKATGMDAEKAERYAEHVLDKLGLARLARANPYTLSGGEKRRLSVASMLTTRPGLLILDEPTFGQDRVTFSTLVQLLQGLVEEGVSLLSISHDDTYVQLMGQHRWELSHA</sequence>
<gene>
    <name evidence="5" type="ORF">GP473_07490</name>
</gene>
<dbReference type="GO" id="GO:0005524">
    <property type="term" value="F:ATP binding"/>
    <property type="evidence" value="ECO:0007669"/>
    <property type="project" value="UniProtKB-KW"/>
</dbReference>
<evidence type="ECO:0000313" key="5">
    <source>
        <dbReference type="EMBL" id="QNH96520.1"/>
    </source>
</evidence>
<dbReference type="PROSITE" id="PS00211">
    <property type="entry name" value="ABC_TRANSPORTER_1"/>
    <property type="match status" value="2"/>
</dbReference>
<dbReference type="CDD" id="cd03225">
    <property type="entry name" value="ABC_cobalt_CbiO_domain1"/>
    <property type="match status" value="2"/>
</dbReference>
<organism evidence="5 6">
    <name type="scientific">Corynebacterium anserum</name>
    <dbReference type="NCBI Taxonomy" id="2684406"/>
    <lineage>
        <taxon>Bacteria</taxon>
        <taxon>Bacillati</taxon>
        <taxon>Actinomycetota</taxon>
        <taxon>Actinomycetes</taxon>
        <taxon>Mycobacteriales</taxon>
        <taxon>Corynebacteriaceae</taxon>
        <taxon>Corynebacterium</taxon>
    </lineage>
</organism>
<dbReference type="SMART" id="SM00382">
    <property type="entry name" value="AAA"/>
    <property type="match status" value="2"/>
</dbReference>
<name>A0A7G7YPV0_9CORY</name>
<keyword evidence="4 5" id="KW-0067">ATP-binding</keyword>